<comment type="caution">
    <text evidence="2">The sequence shown here is derived from an EMBL/GenBank/DDBJ whole genome shotgun (WGS) entry which is preliminary data.</text>
</comment>
<evidence type="ECO:0000313" key="4">
    <source>
        <dbReference type="Proteomes" id="UP000183760"/>
    </source>
</evidence>
<protein>
    <submittedName>
        <fullName evidence="2">Uncharacterized protein</fullName>
    </submittedName>
</protein>
<reference evidence="2 5" key="2">
    <citation type="submission" date="2019-07" db="EMBL/GenBank/DDBJ databases">
        <title>Whole genome shotgun sequence of Myxococcus fulvus NBRC 100333.</title>
        <authorList>
            <person name="Hosoyama A."/>
            <person name="Uohara A."/>
            <person name="Ohji S."/>
            <person name="Ichikawa N."/>
        </authorList>
    </citation>
    <scope>NUCLEOTIDE SEQUENCE [LARGE SCALE GENOMIC DNA]</scope>
    <source>
        <strain evidence="2 5">NBRC 100333</strain>
    </source>
</reference>
<gene>
    <name evidence="2" type="ORF">MFU01_79470</name>
    <name evidence="3" type="ORF">SAMN05443572_103584</name>
</gene>
<accession>A0A511TFH2</accession>
<feature type="region of interest" description="Disordered" evidence="1">
    <location>
        <begin position="1"/>
        <end position="25"/>
    </location>
</feature>
<proteinExistence type="predicted"/>
<sequence>MAPSLFDDHGYQDVPNREVQSTDLSAADDRTLRMATPRVDASLLDALVRFQEAFLSHVGSDRSAETLATAHRQAQDASGLDAKTLEQGVSLLRAFGGRRWTARKLDDKLRQLDSQPASPQTDELRTRLRGELVKQERATDALARRYGEDTLALLKEHEARLVDLHTRMTGLLSQG</sequence>
<evidence type="ECO:0000313" key="5">
    <source>
        <dbReference type="Proteomes" id="UP000321514"/>
    </source>
</evidence>
<dbReference type="Proteomes" id="UP000183760">
    <property type="component" value="Unassembled WGS sequence"/>
</dbReference>
<organism evidence="2 5">
    <name type="scientific">Myxococcus fulvus</name>
    <dbReference type="NCBI Taxonomy" id="33"/>
    <lineage>
        <taxon>Bacteria</taxon>
        <taxon>Pseudomonadati</taxon>
        <taxon>Myxococcota</taxon>
        <taxon>Myxococcia</taxon>
        <taxon>Myxococcales</taxon>
        <taxon>Cystobacterineae</taxon>
        <taxon>Myxococcaceae</taxon>
        <taxon>Myxococcus</taxon>
    </lineage>
</organism>
<reference evidence="3 4" key="1">
    <citation type="submission" date="2016-10" db="EMBL/GenBank/DDBJ databases">
        <authorList>
            <person name="Varghese N."/>
            <person name="Submissions S."/>
        </authorList>
    </citation>
    <scope>NUCLEOTIDE SEQUENCE [LARGE SCALE GENOMIC DNA]</scope>
    <source>
        <strain evidence="3 4">DSM 16525</strain>
    </source>
</reference>
<dbReference type="Proteomes" id="UP000321514">
    <property type="component" value="Unassembled WGS sequence"/>
</dbReference>
<evidence type="ECO:0000256" key="1">
    <source>
        <dbReference type="SAM" id="MobiDB-lite"/>
    </source>
</evidence>
<evidence type="ECO:0000313" key="2">
    <source>
        <dbReference type="EMBL" id="GEN12910.1"/>
    </source>
</evidence>
<dbReference type="STRING" id="1334629.MFUL124B02_22335"/>
<dbReference type="EMBL" id="BJXR01000070">
    <property type="protein sequence ID" value="GEN12910.1"/>
    <property type="molecule type" value="Genomic_DNA"/>
</dbReference>
<dbReference type="EMBL" id="FOIB01000003">
    <property type="protein sequence ID" value="SET86894.1"/>
    <property type="molecule type" value="Genomic_DNA"/>
</dbReference>
<keyword evidence="4" id="KW-1185">Reference proteome</keyword>
<name>A0A511TFH2_MYXFU</name>
<evidence type="ECO:0000313" key="3">
    <source>
        <dbReference type="EMBL" id="SET86894.1"/>
    </source>
</evidence>
<dbReference type="AlphaFoldDB" id="A0A511TFH2"/>
<feature type="compositionally biased region" description="Basic and acidic residues" evidence="1">
    <location>
        <begin position="1"/>
        <end position="11"/>
    </location>
</feature>
<dbReference type="OrthoDB" id="5524532at2"/>
<dbReference type="RefSeq" id="WP_074952682.1">
    <property type="nucleotide sequence ID" value="NZ_BJXR01000070.1"/>
</dbReference>